<name>A0A0A9E9A0_ARUDO</name>
<protein>
    <submittedName>
        <fullName evidence="1">Uncharacterized protein</fullName>
    </submittedName>
</protein>
<reference evidence="1" key="2">
    <citation type="journal article" date="2015" name="Data Brief">
        <title>Shoot transcriptome of the giant reed, Arundo donax.</title>
        <authorList>
            <person name="Barrero R.A."/>
            <person name="Guerrero F.D."/>
            <person name="Moolhuijzen P."/>
            <person name="Goolsby J.A."/>
            <person name="Tidwell J."/>
            <person name="Bellgard S.E."/>
            <person name="Bellgard M.I."/>
        </authorList>
    </citation>
    <scope>NUCLEOTIDE SEQUENCE</scope>
    <source>
        <tissue evidence="1">Shoot tissue taken approximately 20 cm above the soil surface</tissue>
    </source>
</reference>
<organism evidence="1">
    <name type="scientific">Arundo donax</name>
    <name type="common">Giant reed</name>
    <name type="synonym">Donax arundinaceus</name>
    <dbReference type="NCBI Taxonomy" id="35708"/>
    <lineage>
        <taxon>Eukaryota</taxon>
        <taxon>Viridiplantae</taxon>
        <taxon>Streptophyta</taxon>
        <taxon>Embryophyta</taxon>
        <taxon>Tracheophyta</taxon>
        <taxon>Spermatophyta</taxon>
        <taxon>Magnoliopsida</taxon>
        <taxon>Liliopsida</taxon>
        <taxon>Poales</taxon>
        <taxon>Poaceae</taxon>
        <taxon>PACMAD clade</taxon>
        <taxon>Arundinoideae</taxon>
        <taxon>Arundineae</taxon>
        <taxon>Arundo</taxon>
    </lineage>
</organism>
<proteinExistence type="predicted"/>
<accession>A0A0A9E9A0</accession>
<dbReference type="AlphaFoldDB" id="A0A0A9E9A0"/>
<evidence type="ECO:0000313" key="1">
    <source>
        <dbReference type="EMBL" id="JAD92567.1"/>
    </source>
</evidence>
<sequence>MMVSPFSERETRDLGDTTLGQKLFDSCSSLLMKELLICSSGAYQTNPKR</sequence>
<dbReference type="EMBL" id="GBRH01205328">
    <property type="protein sequence ID" value="JAD92567.1"/>
    <property type="molecule type" value="Transcribed_RNA"/>
</dbReference>
<reference evidence="1" key="1">
    <citation type="submission" date="2014-09" db="EMBL/GenBank/DDBJ databases">
        <authorList>
            <person name="Magalhaes I.L.F."/>
            <person name="Oliveira U."/>
            <person name="Santos F.R."/>
            <person name="Vidigal T.H.D.A."/>
            <person name="Brescovit A.D."/>
            <person name="Santos A.J."/>
        </authorList>
    </citation>
    <scope>NUCLEOTIDE SEQUENCE</scope>
    <source>
        <tissue evidence="1">Shoot tissue taken approximately 20 cm above the soil surface</tissue>
    </source>
</reference>